<evidence type="ECO:0000256" key="2">
    <source>
        <dbReference type="SAM" id="Phobius"/>
    </source>
</evidence>
<dbReference type="AlphaFoldDB" id="A0A3N4HKL1"/>
<dbReference type="EMBL" id="ML119810">
    <property type="protein sequence ID" value="RPA73807.1"/>
    <property type="molecule type" value="Genomic_DNA"/>
</dbReference>
<dbReference type="InterPro" id="IPR011043">
    <property type="entry name" value="Gal_Oxase/kelch_b-propeller"/>
</dbReference>
<evidence type="ECO:0000256" key="1">
    <source>
        <dbReference type="SAM" id="MobiDB-lite"/>
    </source>
</evidence>
<dbReference type="SUPFAM" id="SSF50965">
    <property type="entry name" value="Galactose oxidase, central domain"/>
    <property type="match status" value="1"/>
</dbReference>
<dbReference type="Gene3D" id="2.120.10.80">
    <property type="entry name" value="Kelch-type beta propeller"/>
    <property type="match status" value="1"/>
</dbReference>
<keyword evidence="4" id="KW-1185">Reference proteome</keyword>
<keyword evidence="2" id="KW-0812">Transmembrane</keyword>
<dbReference type="PANTHER" id="PTHR23244">
    <property type="entry name" value="KELCH REPEAT DOMAIN"/>
    <property type="match status" value="1"/>
</dbReference>
<accession>A0A3N4HKL1</accession>
<dbReference type="InterPro" id="IPR015915">
    <property type="entry name" value="Kelch-typ_b-propeller"/>
</dbReference>
<dbReference type="OrthoDB" id="10251809at2759"/>
<feature type="compositionally biased region" description="Basic and acidic residues" evidence="1">
    <location>
        <begin position="512"/>
        <end position="523"/>
    </location>
</feature>
<sequence>MKWGSFWSLGDNLDTLLLSQGELEYYRLVSPTDHNETLTTARSPAAGRIFSYTPSTDTWKVQPKPEGLTNSVSKIATTYSQKAGKGFFFGGQIFTNAYLDRGETRVGRYATTGANPVGNSHQNALVSFDAASNTWTNSTTALEHTEFGTLTALDAAGPEGLLLLLGGQSGAEQHQGGKSPPEWRTMEAVQVYDIASEKWYNQPTTSEGGFFPDRRTLHCTVAASAPDGSSHNVYMFGGQSDGNREFLRDVWVLSLPAFHWVNLRADLPAGISDAACGKVGERYLFSFGGRDSETPIGGDVACDEREGAVKLLDLAEGKWVEEYKAGDYEVPQAVYRAIGGDGKGGAKMVAPRGGWVDDGLKEVLAIKAVTPELGTSKPGLGSSGESGSDGQTLAGAKEESSGLSGGAIGGIVGGIIAALALVGVVFFLVKRRKRAGHQGVPSSSSSGVNELEARGGAAEYYTYKAPLGTGTEYSDGQAVEKDGSGTVRTELAGSESATVRSELPGHMQGQERVYHEMDTTGRR</sequence>
<evidence type="ECO:0000313" key="4">
    <source>
        <dbReference type="Proteomes" id="UP000275078"/>
    </source>
</evidence>
<organism evidence="3 4">
    <name type="scientific">Ascobolus immersus RN42</name>
    <dbReference type="NCBI Taxonomy" id="1160509"/>
    <lineage>
        <taxon>Eukaryota</taxon>
        <taxon>Fungi</taxon>
        <taxon>Dikarya</taxon>
        <taxon>Ascomycota</taxon>
        <taxon>Pezizomycotina</taxon>
        <taxon>Pezizomycetes</taxon>
        <taxon>Pezizales</taxon>
        <taxon>Ascobolaceae</taxon>
        <taxon>Ascobolus</taxon>
    </lineage>
</organism>
<evidence type="ECO:0000313" key="3">
    <source>
        <dbReference type="EMBL" id="RPA73807.1"/>
    </source>
</evidence>
<dbReference type="STRING" id="1160509.A0A3N4HKL1"/>
<proteinExistence type="predicted"/>
<evidence type="ECO:0008006" key="5">
    <source>
        <dbReference type="Google" id="ProtNLM"/>
    </source>
</evidence>
<keyword evidence="2" id="KW-0472">Membrane</keyword>
<feature type="region of interest" description="Disordered" evidence="1">
    <location>
        <begin position="375"/>
        <end position="399"/>
    </location>
</feature>
<feature type="compositionally biased region" description="Low complexity" evidence="1">
    <location>
        <begin position="376"/>
        <end position="390"/>
    </location>
</feature>
<reference evidence="3 4" key="1">
    <citation type="journal article" date="2018" name="Nat. Ecol. Evol.">
        <title>Pezizomycetes genomes reveal the molecular basis of ectomycorrhizal truffle lifestyle.</title>
        <authorList>
            <person name="Murat C."/>
            <person name="Payen T."/>
            <person name="Noel B."/>
            <person name="Kuo A."/>
            <person name="Morin E."/>
            <person name="Chen J."/>
            <person name="Kohler A."/>
            <person name="Krizsan K."/>
            <person name="Balestrini R."/>
            <person name="Da Silva C."/>
            <person name="Montanini B."/>
            <person name="Hainaut M."/>
            <person name="Levati E."/>
            <person name="Barry K.W."/>
            <person name="Belfiori B."/>
            <person name="Cichocki N."/>
            <person name="Clum A."/>
            <person name="Dockter R.B."/>
            <person name="Fauchery L."/>
            <person name="Guy J."/>
            <person name="Iotti M."/>
            <person name="Le Tacon F."/>
            <person name="Lindquist E.A."/>
            <person name="Lipzen A."/>
            <person name="Malagnac F."/>
            <person name="Mello A."/>
            <person name="Molinier V."/>
            <person name="Miyauchi S."/>
            <person name="Poulain J."/>
            <person name="Riccioni C."/>
            <person name="Rubini A."/>
            <person name="Sitrit Y."/>
            <person name="Splivallo R."/>
            <person name="Traeger S."/>
            <person name="Wang M."/>
            <person name="Zifcakova L."/>
            <person name="Wipf D."/>
            <person name="Zambonelli A."/>
            <person name="Paolocci F."/>
            <person name="Nowrousian M."/>
            <person name="Ottonello S."/>
            <person name="Baldrian P."/>
            <person name="Spatafora J.W."/>
            <person name="Henrissat B."/>
            <person name="Nagy L.G."/>
            <person name="Aury J.M."/>
            <person name="Wincker P."/>
            <person name="Grigoriev I.V."/>
            <person name="Bonfante P."/>
            <person name="Martin F.M."/>
        </authorList>
    </citation>
    <scope>NUCLEOTIDE SEQUENCE [LARGE SCALE GENOMIC DNA]</scope>
    <source>
        <strain evidence="3 4">RN42</strain>
    </source>
</reference>
<name>A0A3N4HKL1_ASCIM</name>
<dbReference type="PANTHER" id="PTHR23244:SF484">
    <property type="entry name" value="KELCH REPEAT-CONTAINING PROTEIN"/>
    <property type="match status" value="1"/>
</dbReference>
<dbReference type="Proteomes" id="UP000275078">
    <property type="component" value="Unassembled WGS sequence"/>
</dbReference>
<gene>
    <name evidence="3" type="ORF">BJ508DRAFT_45122</name>
</gene>
<feature type="transmembrane region" description="Helical" evidence="2">
    <location>
        <begin position="407"/>
        <end position="429"/>
    </location>
</feature>
<keyword evidence="2" id="KW-1133">Transmembrane helix</keyword>
<feature type="region of interest" description="Disordered" evidence="1">
    <location>
        <begin position="471"/>
        <end position="523"/>
    </location>
</feature>
<protein>
    <recommendedName>
        <fullName evidence="5">Kelch repeat protein</fullName>
    </recommendedName>
</protein>